<dbReference type="OrthoDB" id="5868739at2759"/>
<dbReference type="AlphaFoldDB" id="A0A0D8XDY6"/>
<evidence type="ECO:0000256" key="1">
    <source>
        <dbReference type="SAM" id="MobiDB-lite"/>
    </source>
</evidence>
<proteinExistence type="predicted"/>
<accession>A0A0D8XDY6</accession>
<evidence type="ECO:0000313" key="3">
    <source>
        <dbReference type="Proteomes" id="UP000053766"/>
    </source>
</evidence>
<evidence type="ECO:0000313" key="2">
    <source>
        <dbReference type="EMBL" id="KJH42845.1"/>
    </source>
</evidence>
<sequence length="139" mass="16083">MKNDIIEEKPLVIEQAQRVTPTPTSTVTGYRRKKYDTKYGSYRTLNSETYKFVIYTFLILMRILGMSLIKTDSIQAGSDMDDLCDPDFYLNYTAPTTVAETPPKPPERSTHTTKPLRTNYSNRSIQLPRKQYQPIESFT</sequence>
<organism evidence="2 3">
    <name type="scientific">Dictyocaulus viviparus</name>
    <name type="common">Bovine lungworm</name>
    <dbReference type="NCBI Taxonomy" id="29172"/>
    <lineage>
        <taxon>Eukaryota</taxon>
        <taxon>Metazoa</taxon>
        <taxon>Ecdysozoa</taxon>
        <taxon>Nematoda</taxon>
        <taxon>Chromadorea</taxon>
        <taxon>Rhabditida</taxon>
        <taxon>Rhabditina</taxon>
        <taxon>Rhabditomorpha</taxon>
        <taxon>Strongyloidea</taxon>
        <taxon>Metastrongylidae</taxon>
        <taxon>Dictyocaulus</taxon>
    </lineage>
</organism>
<protein>
    <submittedName>
        <fullName evidence="2">Uncharacterized protein</fullName>
    </submittedName>
</protein>
<name>A0A0D8XDY6_DICVI</name>
<feature type="compositionally biased region" description="Polar residues" evidence="1">
    <location>
        <begin position="112"/>
        <end position="125"/>
    </location>
</feature>
<dbReference type="Proteomes" id="UP000053766">
    <property type="component" value="Unassembled WGS sequence"/>
</dbReference>
<keyword evidence="3" id="KW-1185">Reference proteome</keyword>
<reference evidence="2 3" key="1">
    <citation type="submission" date="2013-11" db="EMBL/GenBank/DDBJ databases">
        <title>Draft genome of the bovine lungworm Dictyocaulus viviparus.</title>
        <authorList>
            <person name="Mitreva M."/>
        </authorList>
    </citation>
    <scope>NUCLEOTIDE SEQUENCE [LARGE SCALE GENOMIC DNA]</scope>
    <source>
        <strain evidence="2 3">HannoverDv2000</strain>
    </source>
</reference>
<dbReference type="EMBL" id="KN716618">
    <property type="protein sequence ID" value="KJH42845.1"/>
    <property type="molecule type" value="Genomic_DNA"/>
</dbReference>
<reference evidence="3" key="2">
    <citation type="journal article" date="2016" name="Sci. Rep.">
        <title>Dictyocaulus viviparus genome, variome and transcriptome elucidate lungworm biology and support future intervention.</title>
        <authorList>
            <person name="McNulty S.N."/>
            <person name="Strube C."/>
            <person name="Rosa B.A."/>
            <person name="Martin J.C."/>
            <person name="Tyagi R."/>
            <person name="Choi Y.J."/>
            <person name="Wang Q."/>
            <person name="Hallsworth Pepin K."/>
            <person name="Zhang X."/>
            <person name="Ozersky P."/>
            <person name="Wilson R.K."/>
            <person name="Sternberg P.W."/>
            <person name="Gasser R.B."/>
            <person name="Mitreva M."/>
        </authorList>
    </citation>
    <scope>NUCLEOTIDE SEQUENCE [LARGE SCALE GENOMIC DNA]</scope>
    <source>
        <strain evidence="3">HannoverDv2000</strain>
    </source>
</reference>
<dbReference type="STRING" id="29172.A0A0D8XDY6"/>
<gene>
    <name evidence="2" type="ORF">DICVIV_11160</name>
</gene>
<feature type="region of interest" description="Disordered" evidence="1">
    <location>
        <begin position="95"/>
        <end position="139"/>
    </location>
</feature>